<evidence type="ECO:0000313" key="1">
    <source>
        <dbReference type="EnsemblMetazoa" id="ACON012734-PA"/>
    </source>
</evidence>
<organism evidence="1 2">
    <name type="scientific">Anopheles coluzzii</name>
    <name type="common">African malaria mosquito</name>
    <dbReference type="NCBI Taxonomy" id="1518534"/>
    <lineage>
        <taxon>Eukaryota</taxon>
        <taxon>Metazoa</taxon>
        <taxon>Ecdysozoa</taxon>
        <taxon>Arthropoda</taxon>
        <taxon>Hexapoda</taxon>
        <taxon>Insecta</taxon>
        <taxon>Pterygota</taxon>
        <taxon>Neoptera</taxon>
        <taxon>Endopterygota</taxon>
        <taxon>Diptera</taxon>
        <taxon>Nematocera</taxon>
        <taxon>Culicoidea</taxon>
        <taxon>Culicidae</taxon>
        <taxon>Anophelinae</taxon>
        <taxon>Anopheles</taxon>
    </lineage>
</organism>
<sequence length="56" mass="6525">MYAVFGTCTMSQVGVQCRHSFILRVSFPSNNSKVYMEREGCKVPYFPKVITFRNRL</sequence>
<protein>
    <submittedName>
        <fullName evidence="1">Uncharacterized protein</fullName>
    </submittedName>
</protein>
<dbReference type="EnsemblMetazoa" id="ACON012734-RA">
    <property type="protein sequence ID" value="ACON012734-PA"/>
    <property type="gene ID" value="ACON012734"/>
</dbReference>
<accession>A0A6E8W721</accession>
<reference evidence="1" key="2">
    <citation type="submission" date="2020-05" db="UniProtKB">
        <authorList>
            <consortium name="EnsemblMetazoa"/>
        </authorList>
    </citation>
    <scope>IDENTIFICATION</scope>
    <source>
        <strain evidence="1">Ngousso</strain>
    </source>
</reference>
<dbReference type="AlphaFoldDB" id="A0A6E8W721"/>
<dbReference type="Proteomes" id="UP001105220">
    <property type="component" value="Unplaced"/>
</dbReference>
<proteinExistence type="predicted"/>
<dbReference type="VEuPathDB" id="VectorBase:ACON012734"/>
<evidence type="ECO:0000313" key="2">
    <source>
        <dbReference type="Proteomes" id="UP001105220"/>
    </source>
</evidence>
<keyword evidence="2" id="KW-1185">Reference proteome</keyword>
<reference key="1">
    <citation type="journal article" date="2019" name="Genes (Basel)">
        <title>A High-Quality De novo Genome Assembly from a Single Mosquito Using PacBio Sequencing.</title>
        <authorList>
            <person name="Kingan S.B."/>
            <person name="Heaton H."/>
            <person name="Cudini J."/>
            <person name="Lambert C.C."/>
            <person name="Baybayan P."/>
            <person name="Galvin B.D."/>
            <person name="Durbin R."/>
            <person name="Korlach J."/>
            <person name="Lawniczak M.K.N."/>
        </authorList>
    </citation>
    <scope>NUCLEOTIDE SEQUENCE [LARGE SCALE GENOMIC DNA]</scope>
    <source>
        <strain>Mali-NIH</strain>
    </source>
</reference>
<name>A0A6E8W721_ANOCL</name>